<dbReference type="GO" id="GO:0008270">
    <property type="term" value="F:zinc ion binding"/>
    <property type="evidence" value="ECO:0007669"/>
    <property type="project" value="InterPro"/>
</dbReference>
<dbReference type="GO" id="GO:0000981">
    <property type="term" value="F:DNA-binding transcription factor activity, RNA polymerase II-specific"/>
    <property type="evidence" value="ECO:0007669"/>
    <property type="project" value="InterPro"/>
</dbReference>
<proteinExistence type="predicted"/>
<comment type="subcellular location">
    <subcellularLocation>
        <location evidence="1">Nucleus</location>
    </subcellularLocation>
</comment>
<dbReference type="GO" id="GO:0005634">
    <property type="term" value="C:nucleus"/>
    <property type="evidence" value="ECO:0007669"/>
    <property type="project" value="UniProtKB-SubCell"/>
</dbReference>
<feature type="transmembrane region" description="Helical" evidence="4">
    <location>
        <begin position="501"/>
        <end position="523"/>
    </location>
</feature>
<feature type="domain" description="Zn(2)-C6 fungal-type" evidence="5">
    <location>
        <begin position="50"/>
        <end position="78"/>
    </location>
</feature>
<keyword evidence="4" id="KW-1133">Transmembrane helix</keyword>
<gene>
    <name evidence="6" type="ORF">LTR25_007882</name>
</gene>
<feature type="compositionally biased region" description="Polar residues" evidence="3">
    <location>
        <begin position="1"/>
        <end position="26"/>
    </location>
</feature>
<dbReference type="PANTHER" id="PTHR37534:SF7">
    <property type="entry name" value="TRANSCRIPTIONAL ACTIVATOR PROTEIN UGA3"/>
    <property type="match status" value="1"/>
</dbReference>
<dbReference type="GO" id="GO:0045944">
    <property type="term" value="P:positive regulation of transcription by RNA polymerase II"/>
    <property type="evidence" value="ECO:0007669"/>
    <property type="project" value="TreeGrafter"/>
</dbReference>
<sequence>MGRRGTNQATSPQSPTRALTESSPGASTHRHQMTASPTAVRSQIKRGRTGCFTCRRRRKKCDETKPECIGCIRAGYICEGYPDIVRFEGNKPRRSSQSRPAPAQNQLSSPPDNSSATTAILQDATVAAADADTFMDWFLPDDSVPDFTGMNDLSSFNIFSPLEGAMMVYPEMTPVFPPQTYTSQQSNLELELPRSIPFLIGGVDSQIEQKFFYHFTNVTSRVLTICNDEKNPLLTVVLPRSLDDPMIAKAISCLGGSHLVNLQPEAETRMKAEKQRLFRDALDQQTVRLQRLRATKTLRTSSEVEAILASTLLLCLYEISEGSGNISWKLRLNEARELIQTALQSAMPAAQCAVHAVGSIGVNQFLLDFFAYHDILAGVTDATREPVLGSAIRASQTQDDAYMMIGADNGLFGLIAKIATLRANAITNGRKNVTVICEAIRIWEELDAWKPDTDDKDQRLAFSAYSAALFVWLYSIIYPDKVADDKVQTCIRQGLDDMQQIQASGVLAFLLFPAFVFGFASVLSEQRAEVSAVFDRLSGFSGLGNVRLARDLVKTSWLDHGTGCVRSWDWMQQMQANGISVPVT</sequence>
<dbReference type="PROSITE" id="PS00463">
    <property type="entry name" value="ZN2_CY6_FUNGAL_1"/>
    <property type="match status" value="1"/>
</dbReference>
<comment type="caution">
    <text evidence="6">The sequence shown here is derived from an EMBL/GenBank/DDBJ whole genome shotgun (WGS) entry which is preliminary data.</text>
</comment>
<evidence type="ECO:0000313" key="7">
    <source>
        <dbReference type="Proteomes" id="UP001345827"/>
    </source>
</evidence>
<keyword evidence="7" id="KW-1185">Reference proteome</keyword>
<dbReference type="PROSITE" id="PS50048">
    <property type="entry name" value="ZN2_CY6_FUNGAL_2"/>
    <property type="match status" value="1"/>
</dbReference>
<dbReference type="Proteomes" id="UP001345827">
    <property type="component" value="Unassembled WGS sequence"/>
</dbReference>
<keyword evidence="2" id="KW-0539">Nucleus</keyword>
<dbReference type="InterPro" id="IPR021858">
    <property type="entry name" value="Fun_TF"/>
</dbReference>
<dbReference type="SUPFAM" id="SSF57701">
    <property type="entry name" value="Zn2/Cys6 DNA-binding domain"/>
    <property type="match status" value="1"/>
</dbReference>
<dbReference type="EMBL" id="JAXLQG010000015">
    <property type="protein sequence ID" value="KAK5532349.1"/>
    <property type="molecule type" value="Genomic_DNA"/>
</dbReference>
<name>A0AAV9PYZ2_9PEZI</name>
<dbReference type="Gene3D" id="4.10.240.10">
    <property type="entry name" value="Zn(2)-C6 fungal-type DNA-binding domain"/>
    <property type="match status" value="1"/>
</dbReference>
<organism evidence="6 7">
    <name type="scientific">Vermiconidia calcicola</name>
    <dbReference type="NCBI Taxonomy" id="1690605"/>
    <lineage>
        <taxon>Eukaryota</taxon>
        <taxon>Fungi</taxon>
        <taxon>Dikarya</taxon>
        <taxon>Ascomycota</taxon>
        <taxon>Pezizomycotina</taxon>
        <taxon>Dothideomycetes</taxon>
        <taxon>Dothideomycetidae</taxon>
        <taxon>Mycosphaerellales</taxon>
        <taxon>Extremaceae</taxon>
        <taxon>Vermiconidia</taxon>
    </lineage>
</organism>
<evidence type="ECO:0000256" key="2">
    <source>
        <dbReference type="ARBA" id="ARBA00023242"/>
    </source>
</evidence>
<feature type="transmembrane region" description="Helical" evidence="4">
    <location>
        <begin position="460"/>
        <end position="478"/>
    </location>
</feature>
<dbReference type="PANTHER" id="PTHR37534">
    <property type="entry name" value="TRANSCRIPTIONAL ACTIVATOR PROTEIN UGA3"/>
    <property type="match status" value="1"/>
</dbReference>
<keyword evidence="4" id="KW-0812">Transmembrane</keyword>
<keyword evidence="4" id="KW-0472">Membrane</keyword>
<dbReference type="SMART" id="SM00066">
    <property type="entry name" value="GAL4"/>
    <property type="match status" value="1"/>
</dbReference>
<dbReference type="GO" id="GO:0000976">
    <property type="term" value="F:transcription cis-regulatory region binding"/>
    <property type="evidence" value="ECO:0007669"/>
    <property type="project" value="TreeGrafter"/>
</dbReference>
<dbReference type="CDD" id="cd00067">
    <property type="entry name" value="GAL4"/>
    <property type="match status" value="1"/>
</dbReference>
<dbReference type="InterPro" id="IPR001138">
    <property type="entry name" value="Zn2Cys6_DnaBD"/>
</dbReference>
<feature type="region of interest" description="Disordered" evidence="3">
    <location>
        <begin position="89"/>
        <end position="116"/>
    </location>
</feature>
<reference evidence="6 7" key="1">
    <citation type="submission" date="2023-06" db="EMBL/GenBank/DDBJ databases">
        <title>Black Yeasts Isolated from many extreme environments.</title>
        <authorList>
            <person name="Coleine C."/>
            <person name="Stajich J.E."/>
            <person name="Selbmann L."/>
        </authorList>
    </citation>
    <scope>NUCLEOTIDE SEQUENCE [LARGE SCALE GENOMIC DNA]</scope>
    <source>
        <strain evidence="6 7">CCFEE 5887</strain>
    </source>
</reference>
<evidence type="ECO:0000313" key="6">
    <source>
        <dbReference type="EMBL" id="KAK5532349.1"/>
    </source>
</evidence>
<evidence type="ECO:0000256" key="3">
    <source>
        <dbReference type="SAM" id="MobiDB-lite"/>
    </source>
</evidence>
<feature type="region of interest" description="Disordered" evidence="3">
    <location>
        <begin position="1"/>
        <end position="42"/>
    </location>
</feature>
<evidence type="ECO:0000259" key="5">
    <source>
        <dbReference type="PROSITE" id="PS50048"/>
    </source>
</evidence>
<dbReference type="Pfam" id="PF00172">
    <property type="entry name" value="Zn_clus"/>
    <property type="match status" value="1"/>
</dbReference>
<protein>
    <recommendedName>
        <fullName evidence="5">Zn(2)-C6 fungal-type domain-containing protein</fullName>
    </recommendedName>
</protein>
<evidence type="ECO:0000256" key="1">
    <source>
        <dbReference type="ARBA" id="ARBA00004123"/>
    </source>
</evidence>
<feature type="compositionally biased region" description="Polar residues" evidence="3">
    <location>
        <begin position="95"/>
        <end position="116"/>
    </location>
</feature>
<dbReference type="Pfam" id="PF11951">
    <property type="entry name" value="Fungal_trans_2"/>
    <property type="match status" value="1"/>
</dbReference>
<dbReference type="AlphaFoldDB" id="A0AAV9PYZ2"/>
<accession>A0AAV9PYZ2</accession>
<dbReference type="InterPro" id="IPR036864">
    <property type="entry name" value="Zn2-C6_fun-type_DNA-bd_sf"/>
</dbReference>
<evidence type="ECO:0000256" key="4">
    <source>
        <dbReference type="SAM" id="Phobius"/>
    </source>
</evidence>